<evidence type="ECO:0000256" key="3">
    <source>
        <dbReference type="SAM" id="SignalP"/>
    </source>
</evidence>
<dbReference type="Proteomes" id="UP000229681">
    <property type="component" value="Unassembled WGS sequence"/>
</dbReference>
<dbReference type="PANTHER" id="PTHR35038:SF5">
    <property type="entry name" value="CYTOCHROME C-TYPE PROTEIN NRFB"/>
    <property type="match status" value="1"/>
</dbReference>
<comment type="caution">
    <text evidence="4">The sequence shown here is derived from an EMBL/GenBank/DDBJ whole genome shotgun (WGS) entry which is preliminary data.</text>
</comment>
<dbReference type="SUPFAM" id="SSF48695">
    <property type="entry name" value="Multiheme cytochromes"/>
    <property type="match status" value="1"/>
</dbReference>
<keyword evidence="2" id="KW-1133">Transmembrane helix</keyword>
<dbReference type="PIRSF" id="PIRSF039014">
    <property type="entry name" value="OTR_cyc"/>
    <property type="match status" value="1"/>
</dbReference>
<dbReference type="InterPro" id="IPR036280">
    <property type="entry name" value="Multihaem_cyt_sf"/>
</dbReference>
<dbReference type="InterPro" id="IPR051829">
    <property type="entry name" value="Multiheme_Cytochr_ET"/>
</dbReference>
<sequence length="545" mass="59227">MRTRKALSILVIGVGSLLLGVGLLLSAAPAEAAAPLAAVAQGVAQGSTADHSKFEILKGPFATGPEVTAACLTCHTEAARQIMKTTHWTWEQKVQDQQLGKNNVVNNFCIAVSSNEPRCTSCHIGYGYKDRSFDFTQETNVDCLVCHDTTNTYKKFPAGAGHPTYEPREFPAGSGKIWNPPDLAFVAQNVGKTSRATCGSCHFSGGGGDAVKHGDLDSSLINPSRELDVHMGVDGLNFTCATCHTAVEHHIAGGRYVMQAKDVHGIDVPGKDDLSRASCESCHGLAPHQARQLNDHVARVACETCHIPAFARGDQATKMWWDWSAAGKLNAEGKPFKVKNAEGYDIYDSQKGEFIWERNVVPEYVWFNGEFDYTVVGTKIDPTQPVIINALKGSAADPKARIWPVKAFRARQPYDPKTNLLIIPNLFPNSPEDKEAYWRSFDWIAAAQTGMASVNLPFSGEIAFVESVMYWPQTHMVAPKEMALDCEACHSTNGRLAALTDFYMPGRLQHEGLTTFGTALVGVVLLGVLGHGTLRLLLRKGAKKS</sequence>
<dbReference type="Gene3D" id="1.10.1130.10">
    <property type="entry name" value="Flavocytochrome C3, Chain A"/>
    <property type="match status" value="1"/>
</dbReference>
<reference evidence="4 5" key="1">
    <citation type="submission" date="2017-11" db="EMBL/GenBank/DDBJ databases">
        <title>Evolution of Phototrophy in the Chloroflexi Phylum Driven by Horizontal Gene Transfer.</title>
        <authorList>
            <person name="Ward L.M."/>
            <person name="Hemp J."/>
            <person name="Shih P.M."/>
            <person name="Mcglynn S.E."/>
            <person name="Fischer W."/>
        </authorList>
    </citation>
    <scope>NUCLEOTIDE SEQUENCE [LARGE SCALE GENOMIC DNA]</scope>
    <source>
        <strain evidence="4">JP3_13</strain>
    </source>
</reference>
<organism evidence="4 5">
    <name type="scientific">Candidatus Thermofonsia Clade 1 bacterium</name>
    <dbReference type="NCBI Taxonomy" id="2364210"/>
    <lineage>
        <taxon>Bacteria</taxon>
        <taxon>Bacillati</taxon>
        <taxon>Chloroflexota</taxon>
        <taxon>Candidatus Thermofontia</taxon>
        <taxon>Candidatus Thermofonsia Clade 1</taxon>
    </lineage>
</organism>
<evidence type="ECO:0000313" key="5">
    <source>
        <dbReference type="Proteomes" id="UP000229681"/>
    </source>
</evidence>
<dbReference type="PANTHER" id="PTHR35038">
    <property type="entry name" value="DISSIMILATORY SULFITE REDUCTASE SIRA"/>
    <property type="match status" value="1"/>
</dbReference>
<dbReference type="GO" id="GO:0016491">
    <property type="term" value="F:oxidoreductase activity"/>
    <property type="evidence" value="ECO:0007669"/>
    <property type="project" value="TreeGrafter"/>
</dbReference>
<keyword evidence="1 3" id="KW-0732">Signal</keyword>
<dbReference type="NCBIfam" id="TIGR04315">
    <property type="entry name" value="octaheme_Shew"/>
    <property type="match status" value="1"/>
</dbReference>
<evidence type="ECO:0000256" key="1">
    <source>
        <dbReference type="ARBA" id="ARBA00022729"/>
    </source>
</evidence>
<proteinExistence type="predicted"/>
<feature type="chain" id="PRO_5030053745" evidence="3">
    <location>
        <begin position="33"/>
        <end position="545"/>
    </location>
</feature>
<protein>
    <submittedName>
        <fullName evidence="4">Cytochrome C</fullName>
    </submittedName>
</protein>
<dbReference type="AlphaFoldDB" id="A0A2M8PIG8"/>
<feature type="transmembrane region" description="Helical" evidence="2">
    <location>
        <begin position="516"/>
        <end position="538"/>
    </location>
</feature>
<dbReference type="InterPro" id="IPR024673">
    <property type="entry name" value="Octahem_Cyt_c"/>
</dbReference>
<feature type="signal peptide" evidence="3">
    <location>
        <begin position="1"/>
        <end position="32"/>
    </location>
</feature>
<evidence type="ECO:0000313" key="4">
    <source>
        <dbReference type="EMBL" id="PJF37342.1"/>
    </source>
</evidence>
<dbReference type="EMBL" id="PGTM01000005">
    <property type="protein sequence ID" value="PJF37342.1"/>
    <property type="molecule type" value="Genomic_DNA"/>
</dbReference>
<keyword evidence="2" id="KW-0472">Membrane</keyword>
<dbReference type="Pfam" id="PF11783">
    <property type="entry name" value="Cytochrome_cB"/>
    <property type="match status" value="1"/>
</dbReference>
<accession>A0A2M8PIG8</accession>
<keyword evidence="2" id="KW-0812">Transmembrane</keyword>
<gene>
    <name evidence="4" type="ORF">CUN49_00880</name>
</gene>
<name>A0A2M8PIG8_9CHLR</name>
<evidence type="ECO:0000256" key="2">
    <source>
        <dbReference type="SAM" id="Phobius"/>
    </source>
</evidence>